<evidence type="ECO:0000256" key="1">
    <source>
        <dbReference type="ARBA" id="ARBA00004123"/>
    </source>
</evidence>
<feature type="domain" description="B-cell lymphoma 9 beta-catenin binding" evidence="5">
    <location>
        <begin position="148"/>
        <end position="179"/>
    </location>
</feature>
<accession>A0A9D3MRA5</accession>
<evidence type="ECO:0000313" key="6">
    <source>
        <dbReference type="EMBL" id="KAG5852427.1"/>
    </source>
</evidence>
<feature type="compositionally biased region" description="Polar residues" evidence="4">
    <location>
        <begin position="85"/>
        <end position="94"/>
    </location>
</feature>
<dbReference type="GO" id="GO:0045944">
    <property type="term" value="P:positive regulation of transcription by RNA polymerase II"/>
    <property type="evidence" value="ECO:0007669"/>
    <property type="project" value="TreeGrafter"/>
</dbReference>
<feature type="compositionally biased region" description="Low complexity" evidence="4">
    <location>
        <begin position="62"/>
        <end position="81"/>
    </location>
</feature>
<evidence type="ECO:0000259" key="5">
    <source>
        <dbReference type="Pfam" id="PF11502"/>
    </source>
</evidence>
<evidence type="ECO:0000256" key="3">
    <source>
        <dbReference type="ARBA" id="ARBA00023242"/>
    </source>
</evidence>
<name>A0A9D3MRA5_ANGAN</name>
<comment type="subcellular location">
    <subcellularLocation>
        <location evidence="1">Nucleus</location>
    </subcellularLocation>
</comment>
<dbReference type="AlphaFoldDB" id="A0A9D3MRA5"/>
<evidence type="ECO:0000313" key="7">
    <source>
        <dbReference type="Proteomes" id="UP001044222"/>
    </source>
</evidence>
<evidence type="ECO:0000256" key="2">
    <source>
        <dbReference type="ARBA" id="ARBA00009200"/>
    </source>
</evidence>
<dbReference type="GO" id="GO:0008013">
    <property type="term" value="F:beta-catenin binding"/>
    <property type="evidence" value="ECO:0007669"/>
    <property type="project" value="InterPro"/>
</dbReference>
<organism evidence="6 7">
    <name type="scientific">Anguilla anguilla</name>
    <name type="common">European freshwater eel</name>
    <name type="synonym">Muraena anguilla</name>
    <dbReference type="NCBI Taxonomy" id="7936"/>
    <lineage>
        <taxon>Eukaryota</taxon>
        <taxon>Metazoa</taxon>
        <taxon>Chordata</taxon>
        <taxon>Craniata</taxon>
        <taxon>Vertebrata</taxon>
        <taxon>Euteleostomi</taxon>
        <taxon>Actinopterygii</taxon>
        <taxon>Neopterygii</taxon>
        <taxon>Teleostei</taxon>
        <taxon>Anguilliformes</taxon>
        <taxon>Anguillidae</taxon>
        <taxon>Anguilla</taxon>
    </lineage>
</organism>
<dbReference type="Proteomes" id="UP001044222">
    <property type="component" value="Unassembled WGS sequence"/>
</dbReference>
<dbReference type="Pfam" id="PF11502">
    <property type="entry name" value="BCL9"/>
    <property type="match status" value="1"/>
</dbReference>
<dbReference type="PANTHER" id="PTHR15185:SF5">
    <property type="entry name" value="B-CELL CLL_LYMPHOMA 9 PROTEIN"/>
    <property type="match status" value="1"/>
</dbReference>
<feature type="compositionally biased region" description="Polar residues" evidence="4">
    <location>
        <begin position="129"/>
        <end position="152"/>
    </location>
</feature>
<sequence>MENSRCQEVFSIQQLFVPAAKYLTCAEQSGGVPPERSESRAPPAAAAAGPPPRPEPPGLQSPADAGAQAGRPAPGRASAAGVDSKGSSPRNTATPQDGGPPSGTPGPQQPAFPSLEGLPKGADAKMTAQHHQQLANEIMSSMGDNPEGLSQEQLEHRERSLQTLRDIQRMLFPDDKDTPRPCPQPRHDGGPQEARPGAPAGHDGPVSEPGQAQPGPRPDGPPSAPSHRDMPFSPDELGPPPPGRGRSLGIT</sequence>
<keyword evidence="7" id="KW-1185">Reference proteome</keyword>
<dbReference type="InterPro" id="IPR015668">
    <property type="entry name" value="Bcl-9/Bcl-9l"/>
</dbReference>
<comment type="similarity">
    <text evidence="2">Belongs to the BCL9 family.</text>
</comment>
<feature type="region of interest" description="Disordered" evidence="4">
    <location>
        <begin position="27"/>
        <end position="251"/>
    </location>
</feature>
<dbReference type="PANTHER" id="PTHR15185">
    <property type="entry name" value="BCL9"/>
    <property type="match status" value="1"/>
</dbReference>
<dbReference type="GO" id="GO:0060070">
    <property type="term" value="P:canonical Wnt signaling pathway"/>
    <property type="evidence" value="ECO:0007669"/>
    <property type="project" value="InterPro"/>
</dbReference>
<comment type="caution">
    <text evidence="6">The sequence shown here is derived from an EMBL/GenBank/DDBJ whole genome shotgun (WGS) entry which is preliminary data.</text>
</comment>
<feature type="compositionally biased region" description="Pro residues" evidence="4">
    <location>
        <begin position="49"/>
        <end position="59"/>
    </location>
</feature>
<reference evidence="6" key="1">
    <citation type="submission" date="2021-01" db="EMBL/GenBank/DDBJ databases">
        <title>A chromosome-scale assembly of European eel, Anguilla anguilla.</title>
        <authorList>
            <person name="Henkel C."/>
            <person name="Jong-Raadsen S.A."/>
            <person name="Dufour S."/>
            <person name="Weltzien F.-A."/>
            <person name="Palstra A.P."/>
            <person name="Pelster B."/>
            <person name="Spaink H.P."/>
            <person name="Van Den Thillart G.E."/>
            <person name="Jansen H."/>
            <person name="Zahm M."/>
            <person name="Klopp C."/>
            <person name="Cedric C."/>
            <person name="Louis A."/>
            <person name="Berthelot C."/>
            <person name="Parey E."/>
            <person name="Roest Crollius H."/>
            <person name="Montfort J."/>
            <person name="Robinson-Rechavi M."/>
            <person name="Bucao C."/>
            <person name="Bouchez O."/>
            <person name="Gislard M."/>
            <person name="Lluch J."/>
            <person name="Milhes M."/>
            <person name="Lampietro C."/>
            <person name="Lopez Roques C."/>
            <person name="Donnadieu C."/>
            <person name="Braasch I."/>
            <person name="Desvignes T."/>
            <person name="Postlethwait J."/>
            <person name="Bobe J."/>
            <person name="Guiguen Y."/>
            <person name="Dirks R."/>
        </authorList>
    </citation>
    <scope>NUCLEOTIDE SEQUENCE</scope>
    <source>
        <strain evidence="6">Tag_6206</strain>
        <tissue evidence="6">Liver</tissue>
    </source>
</reference>
<dbReference type="EMBL" id="JAFIRN010000003">
    <property type="protein sequence ID" value="KAG5852427.1"/>
    <property type="molecule type" value="Genomic_DNA"/>
</dbReference>
<evidence type="ECO:0000256" key="4">
    <source>
        <dbReference type="SAM" id="MobiDB-lite"/>
    </source>
</evidence>
<proteinExistence type="inferred from homology"/>
<dbReference type="InterPro" id="IPR024670">
    <property type="entry name" value="BCL9_beta-catenin-bd_dom"/>
</dbReference>
<feature type="compositionally biased region" description="Basic and acidic residues" evidence="4">
    <location>
        <begin position="153"/>
        <end position="190"/>
    </location>
</feature>
<protein>
    <recommendedName>
        <fullName evidence="5">B-cell lymphoma 9 beta-catenin binding domain-containing protein</fullName>
    </recommendedName>
</protein>
<dbReference type="GO" id="GO:1990907">
    <property type="term" value="C:beta-catenin-TCF complex"/>
    <property type="evidence" value="ECO:0007669"/>
    <property type="project" value="TreeGrafter"/>
</dbReference>
<dbReference type="GO" id="GO:0003713">
    <property type="term" value="F:transcription coactivator activity"/>
    <property type="evidence" value="ECO:0007669"/>
    <property type="project" value="InterPro"/>
</dbReference>
<keyword evidence="3" id="KW-0539">Nucleus</keyword>
<feature type="compositionally biased region" description="Pro residues" evidence="4">
    <location>
        <begin position="215"/>
        <end position="224"/>
    </location>
</feature>
<gene>
    <name evidence="6" type="ORF">ANANG_G00062290</name>
</gene>